<accession>A0A0G3XF61</accession>
<dbReference type="Gene3D" id="1.10.10.10">
    <property type="entry name" value="Winged helix-like DNA-binding domain superfamily/Winged helix DNA-binding domain"/>
    <property type="match status" value="1"/>
</dbReference>
<organism evidence="1 2">
    <name type="scientific">Croceicoccus naphthovorans</name>
    <dbReference type="NCBI Taxonomy" id="1348774"/>
    <lineage>
        <taxon>Bacteria</taxon>
        <taxon>Pseudomonadati</taxon>
        <taxon>Pseudomonadota</taxon>
        <taxon>Alphaproteobacteria</taxon>
        <taxon>Sphingomonadales</taxon>
        <taxon>Erythrobacteraceae</taxon>
        <taxon>Croceicoccus</taxon>
    </lineage>
</organism>
<dbReference type="InterPro" id="IPR036388">
    <property type="entry name" value="WH-like_DNA-bd_sf"/>
</dbReference>
<dbReference type="Pfam" id="PF01638">
    <property type="entry name" value="HxlR"/>
    <property type="match status" value="1"/>
</dbReference>
<keyword evidence="2" id="KW-1185">Reference proteome</keyword>
<evidence type="ECO:0000313" key="2">
    <source>
        <dbReference type="Proteomes" id="UP000035287"/>
    </source>
</evidence>
<dbReference type="KEGG" id="cna:AB433_03465"/>
<proteinExistence type="predicted"/>
<dbReference type="InterPro" id="IPR036390">
    <property type="entry name" value="WH_DNA-bd_sf"/>
</dbReference>
<dbReference type="SUPFAM" id="SSF46785">
    <property type="entry name" value="Winged helix' DNA-binding domain"/>
    <property type="match status" value="1"/>
</dbReference>
<sequence>MKSLNGTIEATDRAQEPLHGRWYGDACGASFAMELMGERWSLHVMRELMMGPLRFSQIRANLPGISAKVLTERLEKLGQAGVVVRRMLPPPASVQVYELTPWGYEAEEVMKALGRWSVRSRAHDPTLPLTPVSAMLSLRTMLRVRADFDATVDFLFATDQFRGTLKNGELTFQRLVEPDGTADLTFAAASPNAVLPYFYGKRPLADVERDFGLSVFGDRDLADRFCSLFALPPKVS</sequence>
<dbReference type="RefSeq" id="WP_047819935.1">
    <property type="nucleotide sequence ID" value="NZ_CP011770.1"/>
</dbReference>
<dbReference type="EMBL" id="CP011770">
    <property type="protein sequence ID" value="AKM09244.1"/>
    <property type="molecule type" value="Genomic_DNA"/>
</dbReference>
<protein>
    <submittedName>
        <fullName evidence="1">Uncharacterized protein</fullName>
    </submittedName>
</protein>
<dbReference type="STRING" id="1348774.AB433_03465"/>
<dbReference type="PATRIC" id="fig|1348774.3.peg.723"/>
<dbReference type="PANTHER" id="PTHR33204">
    <property type="entry name" value="TRANSCRIPTIONAL REGULATOR, MARR FAMILY"/>
    <property type="match status" value="1"/>
</dbReference>
<dbReference type="AlphaFoldDB" id="A0A0G3XF61"/>
<evidence type="ECO:0000313" key="1">
    <source>
        <dbReference type="EMBL" id="AKM09244.1"/>
    </source>
</evidence>
<dbReference type="InterPro" id="IPR002577">
    <property type="entry name" value="HTH_HxlR"/>
</dbReference>
<reference evidence="1 2" key="1">
    <citation type="submission" date="2015-06" db="EMBL/GenBank/DDBJ databases">
        <authorList>
            <person name="Zeng Y."/>
            <person name="Huang Y."/>
        </authorList>
    </citation>
    <scope>NUCLEOTIDE SEQUENCE [LARGE SCALE GENOMIC DNA]</scope>
    <source>
        <strain evidence="1 2">PQ-2</strain>
    </source>
</reference>
<dbReference type="Proteomes" id="UP000035287">
    <property type="component" value="Chromosome"/>
</dbReference>
<name>A0A0G3XF61_9SPHN</name>
<gene>
    <name evidence="1" type="ORF">AB433_03465</name>
</gene>
<dbReference type="PANTHER" id="PTHR33204:SF18">
    <property type="entry name" value="TRANSCRIPTIONAL REGULATORY PROTEIN"/>
    <property type="match status" value="1"/>
</dbReference>
<dbReference type="PROSITE" id="PS51118">
    <property type="entry name" value="HTH_HXLR"/>
    <property type="match status" value="1"/>
</dbReference>
<dbReference type="OrthoDB" id="9782219at2"/>